<sequence length="111" mass="12788">MLIDTCNAQPHRTIISTIPEVTSFSKRNGGDSRNQMHHKEERKDVAEKERRSFRPDPNTRGPKFNQHKRWWAPPVGSTDNRTKPYRLLICMNLSLSLFPALSPARKATECS</sequence>
<accession>A0A182FXT1</accession>
<reference evidence="2 3" key="1">
    <citation type="journal article" date="2017" name="G3 (Bethesda)">
        <title>The Physical Genome Mapping of Anopheles albimanus Corrected Scaffold Misassemblies and Identified Interarm Rearrangements in Genus Anopheles.</title>
        <authorList>
            <person name="Artemov G.N."/>
            <person name="Peery A.N."/>
            <person name="Jiang X."/>
            <person name="Tu Z."/>
            <person name="Stegniy V.N."/>
            <person name="Sharakhova M.V."/>
            <person name="Sharakhov I.V."/>
        </authorList>
    </citation>
    <scope>NUCLEOTIDE SEQUENCE [LARGE SCALE GENOMIC DNA]</scope>
    <source>
        <strain evidence="2 3">ALBI9_A</strain>
    </source>
</reference>
<evidence type="ECO:0000313" key="2">
    <source>
        <dbReference type="EnsemblMetazoa" id="AALB014448-PA"/>
    </source>
</evidence>
<reference evidence="2" key="2">
    <citation type="submission" date="2022-08" db="UniProtKB">
        <authorList>
            <consortium name="EnsemblMetazoa"/>
        </authorList>
    </citation>
    <scope>IDENTIFICATION</scope>
    <source>
        <strain evidence="2">STECLA/ALBI9_A</strain>
    </source>
</reference>
<evidence type="ECO:0000256" key="1">
    <source>
        <dbReference type="SAM" id="MobiDB-lite"/>
    </source>
</evidence>
<dbReference type="VEuPathDB" id="VectorBase:AALB014448"/>
<evidence type="ECO:0000313" key="3">
    <source>
        <dbReference type="Proteomes" id="UP000069272"/>
    </source>
</evidence>
<proteinExistence type="predicted"/>
<name>A0A182FXT1_ANOAL</name>
<dbReference type="Proteomes" id="UP000069272">
    <property type="component" value="Chromosome 3L"/>
</dbReference>
<organism evidence="2 3">
    <name type="scientific">Anopheles albimanus</name>
    <name type="common">New world malaria mosquito</name>
    <dbReference type="NCBI Taxonomy" id="7167"/>
    <lineage>
        <taxon>Eukaryota</taxon>
        <taxon>Metazoa</taxon>
        <taxon>Ecdysozoa</taxon>
        <taxon>Arthropoda</taxon>
        <taxon>Hexapoda</taxon>
        <taxon>Insecta</taxon>
        <taxon>Pterygota</taxon>
        <taxon>Neoptera</taxon>
        <taxon>Endopterygota</taxon>
        <taxon>Diptera</taxon>
        <taxon>Nematocera</taxon>
        <taxon>Culicoidea</taxon>
        <taxon>Culicidae</taxon>
        <taxon>Anophelinae</taxon>
        <taxon>Anopheles</taxon>
    </lineage>
</organism>
<keyword evidence="3" id="KW-1185">Reference proteome</keyword>
<feature type="compositionally biased region" description="Basic and acidic residues" evidence="1">
    <location>
        <begin position="37"/>
        <end position="54"/>
    </location>
</feature>
<dbReference type="AlphaFoldDB" id="A0A182FXT1"/>
<protein>
    <submittedName>
        <fullName evidence="2">Uncharacterized protein</fullName>
    </submittedName>
</protein>
<feature type="region of interest" description="Disordered" evidence="1">
    <location>
        <begin position="23"/>
        <end position="76"/>
    </location>
</feature>
<dbReference type="EnsemblMetazoa" id="AALB014448-RA">
    <property type="protein sequence ID" value="AALB014448-PA"/>
    <property type="gene ID" value="AALB014448"/>
</dbReference>